<dbReference type="InterPro" id="IPR015940">
    <property type="entry name" value="UBA"/>
</dbReference>
<feature type="region of interest" description="Disordered" evidence="4">
    <location>
        <begin position="2411"/>
        <end position="2432"/>
    </location>
</feature>
<feature type="region of interest" description="Disordered" evidence="4">
    <location>
        <begin position="4244"/>
        <end position="4267"/>
    </location>
</feature>
<keyword evidence="7" id="KW-1185">Reference proteome</keyword>
<feature type="region of interest" description="Disordered" evidence="4">
    <location>
        <begin position="1770"/>
        <end position="1807"/>
    </location>
</feature>
<gene>
    <name evidence="6" type="ORF">JTE90_024657</name>
</gene>
<dbReference type="Pfam" id="PF25037">
    <property type="entry name" value="VPS13_C"/>
    <property type="match status" value="1"/>
</dbReference>
<dbReference type="PANTHER" id="PTHR16166:SF141">
    <property type="entry name" value="INTERMEMBRANE LIPID TRANSFER PROTEIN VPS13D"/>
    <property type="match status" value="1"/>
</dbReference>
<dbReference type="Pfam" id="PF25036">
    <property type="entry name" value="VPS13_VAB"/>
    <property type="match status" value="1"/>
</dbReference>
<name>A0AAV6U3Y2_9ARAC</name>
<feature type="region of interest" description="Disordered" evidence="4">
    <location>
        <begin position="3702"/>
        <end position="3726"/>
    </location>
</feature>
<reference evidence="6 7" key="1">
    <citation type="journal article" date="2022" name="Nat. Ecol. Evol.">
        <title>A masculinizing supergene underlies an exaggerated male reproductive morph in a spider.</title>
        <authorList>
            <person name="Hendrickx F."/>
            <person name="De Corte Z."/>
            <person name="Sonet G."/>
            <person name="Van Belleghem S.M."/>
            <person name="Kostlbacher S."/>
            <person name="Vangestel C."/>
        </authorList>
    </citation>
    <scope>NUCLEOTIDE SEQUENCE [LARGE SCALE GENOMIC DNA]</scope>
    <source>
        <strain evidence="6">W744_W776</strain>
    </source>
</reference>
<sequence>MLEGLAAWILNTYVGEYLENLNTDQLSIGLLQGEVELENLPLKKDALKFLDLPVKVHTGFVGKIKLQIPVSRLRSEPWVIFIERLFLIAGPILSSEYDETAEQAAALLKKLAQLEALDAKAKGTQGSKQNESYYTNWMSYGTSLMANVIENVQLKVKDVHIRYEDEESCLDHKFACGILIHSLSAQSTDQNWFPKFVRRHNSDCMWKLLQLEGLSFYWDTKSEMLNKLDPKDIMSEMGKHFESMSRPAHEYILSPVSAEAHLTRNCSPKPLRSRFTPRIVCDIRFEKIPLSLSEIQYRQMMECVKELEVLDLRWKHRKWRPAEPVKNNYKKWWLYAINVHLQPLKERNKARTWTFAIQRAQDIVSYSKVYQEYLNKPELTYESKEIKAELEEKLNFELLIFLRELVTKKIEKKNSVDLPDEESKGKGFLQWMFPSWGGWYSETSNEVISGVESEEDERKSHFEEEILDVLDNADNDSLLKRDTVFAQLNFSLSQGTFSLLQSESHATSPDRSLPDKLASKGLKSIIDLEFSDVFTKLETRPRTSSFLFEIKLGALYLHDRIFSDSHFPHIIAPQNREVGFMYSKSSSITVFPLPSFLNQKSEEADIGSYLFELSYEKKPFNLHADHRLNITTRALDVVYNPQVLRCITDFFSLHHGKLSTDFSVSELKLTAAARARYEILKQQTKAELQQKWDQIIEGEDKTVYSKGWNIELAISAPQIIIPEDICDKNASVVVFDLGKLHFYNARKEIIDKDTPNSDDLDDDEDFITPCSTPQELLERAEKASKLMEMMSNQSDTQALKEHIYEKYILELSNIQILVSRLKDNWKFAQLRGTSTMHILDRFSITVQTERRMVYTQDPEWPCIAVTGNLPKLIVHVSEQKVNALQTCFDVLNSPIMFSSIKDSSKFPSRENANEFVETFNEKCEKEKKQIISREIPEAHIENSLLFLMEFCVDQMSFDVQSRGHSVAELQVTGVKTTLSKHPTDISVSLCVHSLLLVDALQTYGPDFELLLASHKHLSMDSTSGSLRDSEPNSPTSPASPDIISSPLMGKSVPTPPAALKAALSTLTSSSKPVEPSRKWSSSLHVPKTEQYASDALISMEYNWIESPSPVSDSVEVLQIATLQFNNLDVIANQETIVELIDFVKRIALARSRKSATEKRSPVENFSKSVNDKDVVAGKYISRTEITFDFHRLNILLLRAVSHKHSTLGQKVATATISGARIQATIGSIIEIQGSLGGLQVLDLITENTKHQKIISIGYDPLTVQAVDLLDQLEEEMYKPLTRSAPTEPHYALTFFIIRGDRTEVAIKDPTKQQGYLDINLRMASLCYTHSPRLLHELSSCATEFKSYMSSLASSIKTAATEVAMGIVSKRTGSISASLHGNIPETPAFRSRFESTDDLTDDPVFVFKEQDDVTVDTKLDILLQTPVVAFPSSHKSSTLLVAHLGRIAIQKGKSGLLDRDQFSIDLSDVSEANTILVEVRDMNMHFIDIEQKSRMSSNLKSTGGSAVFPNLSTKELYACEDKSRLIIHDTVLEVVISSYKSVIASEVGFPISEMSDVHYKKSSDINQIEVRGKVVNPLRVVLSKHQFRQMVKVLDNLTYNEDLTLSSHFKSPNVISCSESMDELSSLKNIYKQGQDASTLHNTFTVSFELPHLITELKDDLTDREEGIVIITFQEFLLEYHMIKEYEAILQVTLQTLLMEDLKNTDESRHCYLMSSVNQTKSPVCPALPKSNFISTSCPSLADSSIVFSNISSVSLPDKLYTQNMFSISNPRKLSRSSPYQRSRSKTEDNCPSTPPPSPTASQDIKPQTSTDALVTINVTFIDKRSPYFSKKHNKTSHFIDVDFNSLDILLNLQAWVMVIDFFSSGAEEEVQVTSNKNITSIKNPSPIEKKLEPEVQEEVSNTEFRLKVNSLTVILNKSEYKLASATVSKFTSDMSFRESGSTIKGTLGSISVSDLSPHGYLYPEKFITTGSEALHFHVFRFSSSVSNTQTDYDLSVKCQMSSVQYVHTQRFLTEITTFFRHFNEMQELIRKIRLAASGANVDTSSTRGSRIKLDISAGSPVIAIPQSATLTDVLVANLGKITVCNTFLFFGEKGTISFCKQGIDSEAPTHKKLTRTSGAIEDGKESKVELPGRECLLDVINVELVDMDIYSAVLIPKAKKRKKRESIIHEPDSKDLIFPSFIIRKQGHDLLQQKFMLHVQVERNLDSTTSHLAPDWAVEGLVSSVYVAIDNKQYKLICGVLSQNLGEPLEEFTFDPSVEHEQFVLMDTDENPWKTMAIHMDLVNVSLELIRNEGIVNKPGECSLAKFDFFKSRLSFEVYSDNTRDIDLVSNKVQVLDIRYKDAPVNNRPNVFTKILQPTNQKDNSGSTLQAEVHYRVTRDITRFTVLLNNMRIMGVFEFLGSVYNFLTAPSRESPEPNAVEPHLKKSSTNRSLSKVENKTNFEIKVNVTDTEFVVVEDTSMWDSNAVIGKTTAVITWRPDYPDKPLSCNLQSLEVFSCILGVEEDTALSIVDPLSLSIEIVSKSNSPIIQLESSEIQHVLEISTVNLNLRLSYYDITMFIKIIDSIKRQMAFYTQPALAVSPSLEYSKVKTPSIDCLVALGFSASDCQKALGKCNGNINDAALWLTQYATPVMDTSDTFNVNQSEPTPVRKKSVNLFATEVRLSSICLCIIDDCRDADVPVIELNLYDLMFIQKFLSSSEGYGNFGFSADYYNRALSGWEPVMEPWKCSVKWKYQPVQSKSSTKIMFNIASNDAINLNITSSLIELFNTVKKNWTEEYWNINNRSKESDMNSPGCYRRRSPFMPFALKNDAGCKLWFATQITSAKQQSLNVGNENASDQNKFSLTWTEVPAGNLVPIPFESRSKIRHKDSHSMKLHQIIVRAEGWLPTSPVSVDRVGVYFRQAAPQRSHSASVYTERPSARIVFVVALEGSARKLITVQSALLVSNKLDDAIELKLENAGMQYGVQSLSMYLVPKQTLPIPLTFVHAQIWARPSEKLVTFCNHSITWHHVTKPGEVRGSVKQCNSIQKTSEFYRFLVLSKRRSFPLEKETSSSPNSMLLTIQPAHKIYLMPCLELVNLLPYEVHYFIKNSNLSGYVKPGKGKCLHSIDISETFYIRFFLENFKKCKDLPLSATSRHFPSRIEVYDNQDRVLALQLRVLYLPGGGMKIFISVPYWIVNKTGLPLIFKQEGTHIESAGQFEEHELARCMAPLLFSFSDRDATTMCNMRVGKSLHPEGFPQWSTRFSLEKGIRVRRVHIMRRDSRPDLVYNIGIDVRIGRGRYGDCHIVTLSPRYHLDNRTSHKLEFSQLFAVQENNRQYLLSAMPKSSLPFHWPRIDLDNLLCVRQPDIDGCNWSGGFPIDSIKSFHINMRDGQGKSNFLRIEIILQRATFFIVFTDADRLPPPFRIDNHSEVSITYYQTNVEQERLKTSIRSNTSLPYAFDEPTLPPYITCCAPGGSAATYNMNIFREGNQLFYENFIYITFTGTFSEEDGTITPPHNLMGKEYVLDVPYGNKVVINKREAGKRSQLWRMTSVGMLQHEGSSPPRDPHKPSSSANAKIMVLDIADLGPQPGEYTSLVLRKPDPRRQHTQTWKFTSDGRLCCSYPNMYVQSKDGFKGLRRGTEVVLGPSMPVSFITLDNGIAIEQAISRRKLRGGSGVLTVKIVPDGPTRVLQIVDIKKQQIVSRSSASSEWVVVEEGHQNKTTDFDSSLNSDISGQQSSKNSDETEMQVGLQLSKGLGISIVNHLSEELLFVWLHNIMVEYNKASSYHTLGGSIKDIQVDNQLRDAEQPVMLYITQQSQTDDQRHMPALHFTIQRIRTPVINAEIFKHLIVTLKNLTIQLEERLLMKLLQFTGFHHADTEGEKTNEDENNQGQKITESVAYEKRYYFSTLKLCLQQIKLSVLTSSNLPPDLLHVKKKMRLTLIRFEDATIELDPFLRVHPFETAEFLIDSIVEHYKEELKSEAVKILGAVDFLGNPLGLVNDVTDGISKLIHEGSVRGLIKNVTHGISDSAAKLSGSLSDGLGVVAMDDKHQQMRKQMRPQSTAGGSDHLMAGLKGLGFGLIGGVTSVFTQTYEGAVQEGVQGFFSGFGKGLVGTIAKPTVGFLDFASGAASAMREGSKGSSHPVLSRTRPPRTCVGSGGLLPRYSFQQALGQDFLYNLNNRDYSELFIAKEQIRSGSEDLHALISNEQVFFLSSGSPSSSNIVLTVPFSDLYKCSYVYSDAGVIGEVRHYLQLIMKADNASGSITVHNDSSGRRHSRSGSHEPLCKKPQVRCDSEEVAKKVAMQINYAKSLHEERTCMVTNDDDSDEERE</sequence>
<dbReference type="PANTHER" id="PTHR16166">
    <property type="entry name" value="VACUOLAR PROTEIN SORTING-ASSOCIATED PROTEIN VPS13"/>
    <property type="match status" value="1"/>
</dbReference>
<keyword evidence="2" id="KW-0813">Transport</keyword>
<feature type="compositionally biased region" description="Polar residues" evidence="4">
    <location>
        <begin position="1770"/>
        <end position="1781"/>
    </location>
</feature>
<evidence type="ECO:0000256" key="3">
    <source>
        <dbReference type="ARBA" id="ARBA00023055"/>
    </source>
</evidence>
<evidence type="ECO:0000256" key="2">
    <source>
        <dbReference type="ARBA" id="ARBA00022448"/>
    </source>
</evidence>
<dbReference type="Gene3D" id="1.10.8.10">
    <property type="entry name" value="DNA helicase RuvA subunit, C-terminal domain"/>
    <property type="match status" value="1"/>
</dbReference>
<protein>
    <recommendedName>
        <fullName evidence="5">UBA domain-containing protein</fullName>
    </recommendedName>
</protein>
<evidence type="ECO:0000256" key="4">
    <source>
        <dbReference type="SAM" id="MobiDB-lite"/>
    </source>
</evidence>
<dbReference type="Pfam" id="PF25033">
    <property type="entry name" value="VPS13_M"/>
    <property type="match status" value="1"/>
</dbReference>
<feature type="region of interest" description="Disordered" evidence="4">
    <location>
        <begin position="1020"/>
        <end position="1047"/>
    </location>
</feature>
<dbReference type="Pfam" id="PF12624">
    <property type="entry name" value="VPS13_N"/>
    <property type="match status" value="1"/>
</dbReference>
<evidence type="ECO:0000313" key="6">
    <source>
        <dbReference type="EMBL" id="KAG8178795.1"/>
    </source>
</evidence>
<feature type="compositionally biased region" description="Polar residues" evidence="4">
    <location>
        <begin position="1020"/>
        <end position="1038"/>
    </location>
</feature>
<dbReference type="GO" id="GO:0007005">
    <property type="term" value="P:mitochondrion organization"/>
    <property type="evidence" value="ECO:0007669"/>
    <property type="project" value="TreeGrafter"/>
</dbReference>
<dbReference type="InterPro" id="IPR041969">
    <property type="entry name" value="VP13D_UBA"/>
</dbReference>
<dbReference type="GO" id="GO:0045053">
    <property type="term" value="P:protein retention in Golgi apparatus"/>
    <property type="evidence" value="ECO:0007669"/>
    <property type="project" value="TreeGrafter"/>
</dbReference>
<dbReference type="InterPro" id="IPR056747">
    <property type="entry name" value="VPS13-like_M"/>
</dbReference>
<organism evidence="6 7">
    <name type="scientific">Oedothorax gibbosus</name>
    <dbReference type="NCBI Taxonomy" id="931172"/>
    <lineage>
        <taxon>Eukaryota</taxon>
        <taxon>Metazoa</taxon>
        <taxon>Ecdysozoa</taxon>
        <taxon>Arthropoda</taxon>
        <taxon>Chelicerata</taxon>
        <taxon>Arachnida</taxon>
        <taxon>Araneae</taxon>
        <taxon>Araneomorphae</taxon>
        <taxon>Entelegynae</taxon>
        <taxon>Araneoidea</taxon>
        <taxon>Linyphiidae</taxon>
        <taxon>Erigoninae</taxon>
        <taxon>Oedothorax</taxon>
    </lineage>
</organism>
<feature type="compositionally biased region" description="Polar residues" evidence="4">
    <location>
        <begin position="3704"/>
        <end position="3719"/>
    </location>
</feature>
<comment type="caution">
    <text evidence="6">The sequence shown here is derived from an EMBL/GenBank/DDBJ whole genome shotgun (WGS) entry which is preliminary data.</text>
</comment>
<dbReference type="GO" id="GO:0006869">
    <property type="term" value="P:lipid transport"/>
    <property type="evidence" value="ECO:0007669"/>
    <property type="project" value="UniProtKB-KW"/>
</dbReference>
<dbReference type="SMART" id="SM00165">
    <property type="entry name" value="UBA"/>
    <property type="match status" value="1"/>
</dbReference>
<proteinExistence type="inferred from homology"/>
<evidence type="ECO:0000259" key="5">
    <source>
        <dbReference type="PROSITE" id="PS50030"/>
    </source>
</evidence>
<dbReference type="GO" id="GO:0006623">
    <property type="term" value="P:protein targeting to vacuole"/>
    <property type="evidence" value="ECO:0007669"/>
    <property type="project" value="TreeGrafter"/>
</dbReference>
<feature type="domain" description="UBA" evidence="5">
    <location>
        <begin position="2588"/>
        <end position="2628"/>
    </location>
</feature>
<dbReference type="CDD" id="cd14306">
    <property type="entry name" value="UBA_VP13D"/>
    <property type="match status" value="1"/>
</dbReference>
<dbReference type="InterPro" id="IPR009543">
    <property type="entry name" value="VPS13_VAB"/>
</dbReference>
<accession>A0AAV6U3Y2</accession>
<dbReference type="InterPro" id="IPR009060">
    <property type="entry name" value="UBA-like_sf"/>
</dbReference>
<dbReference type="PROSITE" id="PS50030">
    <property type="entry name" value="UBA"/>
    <property type="match status" value="1"/>
</dbReference>
<evidence type="ECO:0000256" key="1">
    <source>
        <dbReference type="ARBA" id="ARBA00006545"/>
    </source>
</evidence>
<dbReference type="InterPro" id="IPR056748">
    <property type="entry name" value="VPS13-like_C"/>
</dbReference>
<dbReference type="SUPFAM" id="SSF46934">
    <property type="entry name" value="UBA-like"/>
    <property type="match status" value="1"/>
</dbReference>
<dbReference type="InterPro" id="IPR026847">
    <property type="entry name" value="VPS13"/>
</dbReference>
<dbReference type="InterPro" id="IPR026854">
    <property type="entry name" value="VPS13_N"/>
</dbReference>
<dbReference type="Proteomes" id="UP000827092">
    <property type="component" value="Unassembled WGS sequence"/>
</dbReference>
<evidence type="ECO:0000313" key="7">
    <source>
        <dbReference type="Proteomes" id="UP000827092"/>
    </source>
</evidence>
<dbReference type="EMBL" id="JAFNEN010000666">
    <property type="protein sequence ID" value="KAG8178795.1"/>
    <property type="molecule type" value="Genomic_DNA"/>
</dbReference>
<dbReference type="CDD" id="cd23453">
    <property type="entry name" value="beta-trefoil_Ricin_VPS13D"/>
    <property type="match status" value="1"/>
</dbReference>
<comment type="similarity">
    <text evidence="1">Belongs to the VPS13 family.</text>
</comment>
<keyword evidence="3" id="KW-0445">Lipid transport</keyword>